<evidence type="ECO:0000256" key="1">
    <source>
        <dbReference type="SAM" id="MobiDB-lite"/>
    </source>
</evidence>
<evidence type="ECO:0000313" key="2">
    <source>
        <dbReference type="EMBL" id="MDQ0383057.1"/>
    </source>
</evidence>
<comment type="caution">
    <text evidence="2">The sequence shown here is derived from an EMBL/GenBank/DDBJ whole genome shotgun (WGS) entry which is preliminary data.</text>
</comment>
<evidence type="ECO:0000313" key="3">
    <source>
        <dbReference type="Proteomes" id="UP001229651"/>
    </source>
</evidence>
<protein>
    <submittedName>
        <fullName evidence="2">Uncharacterized protein</fullName>
    </submittedName>
</protein>
<dbReference type="EMBL" id="JAUSUT010000001">
    <property type="protein sequence ID" value="MDQ0383057.1"/>
    <property type="molecule type" value="Genomic_DNA"/>
</dbReference>
<feature type="region of interest" description="Disordered" evidence="1">
    <location>
        <begin position="1"/>
        <end position="60"/>
    </location>
</feature>
<gene>
    <name evidence="2" type="ORF">FB470_007051</name>
</gene>
<feature type="compositionally biased region" description="Basic and acidic residues" evidence="1">
    <location>
        <begin position="1"/>
        <end position="26"/>
    </location>
</feature>
<keyword evidence="3" id="KW-1185">Reference proteome</keyword>
<accession>A0ABU0F632</accession>
<reference evidence="2 3" key="1">
    <citation type="submission" date="2023-07" db="EMBL/GenBank/DDBJ databases">
        <title>Sequencing the genomes of 1000 actinobacteria strains.</title>
        <authorList>
            <person name="Klenk H.-P."/>
        </authorList>
    </citation>
    <scope>NUCLEOTIDE SEQUENCE [LARGE SCALE GENOMIC DNA]</scope>
    <source>
        <strain evidence="2 3">DSM 45805</strain>
    </source>
</reference>
<proteinExistence type="predicted"/>
<dbReference type="Proteomes" id="UP001229651">
    <property type="component" value="Unassembled WGS sequence"/>
</dbReference>
<name>A0ABU0F632_9PSEU</name>
<sequence>MGRHHAEDRDRDGRWEASRLRQDRPDGSGGRHRRSTEHQHRPTDTQPEDTQLPADDPSLR</sequence>
<organism evidence="2 3">
    <name type="scientific">Amycolatopsis thermophila</name>
    <dbReference type="NCBI Taxonomy" id="206084"/>
    <lineage>
        <taxon>Bacteria</taxon>
        <taxon>Bacillati</taxon>
        <taxon>Actinomycetota</taxon>
        <taxon>Actinomycetes</taxon>
        <taxon>Pseudonocardiales</taxon>
        <taxon>Pseudonocardiaceae</taxon>
        <taxon>Amycolatopsis</taxon>
    </lineage>
</organism>